<gene>
    <name evidence="2" type="ORF">GA0070216_10127</name>
</gene>
<reference evidence="3" key="1">
    <citation type="submission" date="2016-06" db="EMBL/GenBank/DDBJ databases">
        <authorList>
            <person name="Varghese N."/>
            <person name="Submissions Spin"/>
        </authorList>
    </citation>
    <scope>NUCLEOTIDE SEQUENCE [LARGE SCALE GENOMIC DNA]</scope>
    <source>
        <strain evidence="3">DSM 44100</strain>
    </source>
</reference>
<proteinExistence type="predicted"/>
<protein>
    <submittedName>
        <fullName evidence="2">Uncharacterized protein</fullName>
    </submittedName>
</protein>
<sequence>MDPADAVTHTEDFAAGAPRRCRPTWTQPPTPSRPPPGTRPRIAAGRVRDAGQHLHTAVVRDVLGADVNWWRLGDLLGLHPQAAYEQYGQHREGLRTPAEQHPELAVLVTAGLAAEHTWGDEYGIDIEDLGAEHSLFADPTVAAASQAAQLLGNDVWIAVRLPGAYEGEGEGDDDQAIKQWTTVVLGPDELTWLAEALQLNAVDEADDDQYPLLPWTGRCGSGHRPVSGPTRSSMPSGQVQLTMRAVTAVQFQTTVLLAVLLSLAGSRVAVTV</sequence>
<evidence type="ECO:0000256" key="1">
    <source>
        <dbReference type="SAM" id="MobiDB-lite"/>
    </source>
</evidence>
<organism evidence="2 3">
    <name type="scientific">Micromonospora matsumotoense</name>
    <dbReference type="NCBI Taxonomy" id="121616"/>
    <lineage>
        <taxon>Bacteria</taxon>
        <taxon>Bacillati</taxon>
        <taxon>Actinomycetota</taxon>
        <taxon>Actinomycetes</taxon>
        <taxon>Micromonosporales</taxon>
        <taxon>Micromonosporaceae</taxon>
        <taxon>Micromonospora</taxon>
    </lineage>
</organism>
<feature type="compositionally biased region" description="Pro residues" evidence="1">
    <location>
        <begin position="26"/>
        <end position="38"/>
    </location>
</feature>
<dbReference type="Proteomes" id="UP000198797">
    <property type="component" value="Unassembled WGS sequence"/>
</dbReference>
<feature type="region of interest" description="Disordered" evidence="1">
    <location>
        <begin position="1"/>
        <end position="41"/>
    </location>
</feature>
<evidence type="ECO:0000313" key="3">
    <source>
        <dbReference type="Proteomes" id="UP000198797"/>
    </source>
</evidence>
<keyword evidence="3" id="KW-1185">Reference proteome</keyword>
<evidence type="ECO:0000313" key="2">
    <source>
        <dbReference type="EMBL" id="SCE63714.1"/>
    </source>
</evidence>
<dbReference type="AlphaFoldDB" id="A0A1C4TWD8"/>
<accession>A0A1C4TWD8</accession>
<name>A0A1C4TWD8_9ACTN</name>
<dbReference type="EMBL" id="FMCU01000001">
    <property type="protein sequence ID" value="SCE63714.1"/>
    <property type="molecule type" value="Genomic_DNA"/>
</dbReference>